<gene>
    <name evidence="2" type="ORF">AXK61_03310</name>
</gene>
<dbReference type="RefSeq" id="WP_068745110.1">
    <property type="nucleotide sequence ID" value="NZ_LSRE01000012.1"/>
</dbReference>
<protein>
    <recommendedName>
        <fullName evidence="4">Scaffolding protein</fullName>
    </recommendedName>
</protein>
<organism evidence="2 3">
    <name type="scientific">Tsukamurella pseudospumae</name>
    <dbReference type="NCBI Taxonomy" id="239498"/>
    <lineage>
        <taxon>Bacteria</taxon>
        <taxon>Bacillati</taxon>
        <taxon>Actinomycetota</taxon>
        <taxon>Actinomycetes</taxon>
        <taxon>Mycobacteriales</taxon>
        <taxon>Tsukamurellaceae</taxon>
        <taxon>Tsukamurella</taxon>
    </lineage>
</organism>
<evidence type="ECO:0000313" key="2">
    <source>
        <dbReference type="EMBL" id="KXO98623.1"/>
    </source>
</evidence>
<evidence type="ECO:0000256" key="1">
    <source>
        <dbReference type="SAM" id="MobiDB-lite"/>
    </source>
</evidence>
<dbReference type="EMBL" id="LSRE01000012">
    <property type="protein sequence ID" value="KXO98623.1"/>
    <property type="molecule type" value="Genomic_DNA"/>
</dbReference>
<evidence type="ECO:0008006" key="4">
    <source>
        <dbReference type="Google" id="ProtNLM"/>
    </source>
</evidence>
<feature type="region of interest" description="Disordered" evidence="1">
    <location>
        <begin position="1"/>
        <end position="49"/>
    </location>
</feature>
<comment type="caution">
    <text evidence="2">The sequence shown here is derived from an EMBL/GenBank/DDBJ whole genome shotgun (WGS) entry which is preliminary data.</text>
</comment>
<evidence type="ECO:0000313" key="3">
    <source>
        <dbReference type="Proteomes" id="UP000070409"/>
    </source>
</evidence>
<sequence length="153" mass="16542">MTEQQTTTEETLQQTEGQDGVDQTDPTEGGTPDEHPSDEQPNGDTFPRTYVEQLRQENGKYRQDARDAAARADGLAQRLHTALVAATGKLADPTDLPFDTAHLEDDGVRLAQAIDDLLSSKPHLAARKVSGDVGQGRNSPSSFSLLDAMKGIR</sequence>
<reference evidence="2 3" key="1">
    <citation type="submission" date="2016-02" db="EMBL/GenBank/DDBJ databases">
        <authorList>
            <person name="Teng J.L."/>
            <person name="Tang Y."/>
            <person name="Huang Y."/>
            <person name="Guo F."/>
            <person name="Wei W."/>
            <person name="Chen J.H."/>
            <person name="Wong S.Y."/>
            <person name="Lau S.K."/>
            <person name="Woo P.C."/>
        </authorList>
    </citation>
    <scope>NUCLEOTIDE SEQUENCE [LARGE SCALE GENOMIC DNA]</scope>
    <source>
        <strain evidence="2 3">JCM 13375</strain>
    </source>
</reference>
<feature type="compositionally biased region" description="Low complexity" evidence="1">
    <location>
        <begin position="1"/>
        <end position="16"/>
    </location>
</feature>
<name>A0A137ZKD3_9ACTN</name>
<accession>A0A137ZKD3</accession>
<proteinExistence type="predicted"/>
<keyword evidence="3" id="KW-1185">Reference proteome</keyword>
<feature type="region of interest" description="Disordered" evidence="1">
    <location>
        <begin position="128"/>
        <end position="153"/>
    </location>
</feature>
<dbReference type="Proteomes" id="UP000070409">
    <property type="component" value="Unassembled WGS sequence"/>
</dbReference>